<evidence type="ECO:0000313" key="6">
    <source>
        <dbReference type="EMBL" id="MCW3806348.1"/>
    </source>
</evidence>
<dbReference type="GO" id="GO:0004650">
    <property type="term" value="F:polygalacturonase activity"/>
    <property type="evidence" value="ECO:0007669"/>
    <property type="project" value="InterPro"/>
</dbReference>
<dbReference type="InterPro" id="IPR051801">
    <property type="entry name" value="GH28_Enzymes"/>
</dbReference>
<dbReference type="InterPro" id="IPR000743">
    <property type="entry name" value="Glyco_hydro_28"/>
</dbReference>
<reference evidence="6" key="1">
    <citation type="submission" date="2022-10" db="EMBL/GenBank/DDBJ databases">
        <authorList>
            <person name="Yu W.X."/>
        </authorList>
    </citation>
    <scope>NUCLEOTIDE SEQUENCE</scope>
    <source>
        <strain evidence="6">D04</strain>
    </source>
</reference>
<name>A0AAE3SKC0_9BACT</name>
<gene>
    <name evidence="6" type="ORF">OM074_12005</name>
</gene>
<feature type="signal peptide" evidence="5">
    <location>
        <begin position="1"/>
        <end position="25"/>
    </location>
</feature>
<evidence type="ECO:0000256" key="2">
    <source>
        <dbReference type="ARBA" id="ARBA00022801"/>
    </source>
</evidence>
<dbReference type="SUPFAM" id="SSF51126">
    <property type="entry name" value="Pectin lyase-like"/>
    <property type="match status" value="1"/>
</dbReference>
<dbReference type="PANTHER" id="PTHR31339:SF9">
    <property type="entry name" value="PLASMIN AND FIBRONECTIN-BINDING PROTEIN A"/>
    <property type="match status" value="1"/>
</dbReference>
<keyword evidence="7" id="KW-1185">Reference proteome</keyword>
<evidence type="ECO:0000256" key="5">
    <source>
        <dbReference type="SAM" id="SignalP"/>
    </source>
</evidence>
<dbReference type="InterPro" id="IPR011050">
    <property type="entry name" value="Pectin_lyase_fold/virulence"/>
</dbReference>
<protein>
    <submittedName>
        <fullName evidence="6">Glycoside hydrolase family 28 protein</fullName>
    </submittedName>
</protein>
<dbReference type="Proteomes" id="UP001207408">
    <property type="component" value="Unassembled WGS sequence"/>
</dbReference>
<dbReference type="PROSITE" id="PS51257">
    <property type="entry name" value="PROKAR_LIPOPROTEIN"/>
    <property type="match status" value="1"/>
</dbReference>
<feature type="chain" id="PRO_5042294292" evidence="5">
    <location>
        <begin position="26"/>
        <end position="567"/>
    </location>
</feature>
<dbReference type="GO" id="GO:0005975">
    <property type="term" value="P:carbohydrate metabolic process"/>
    <property type="evidence" value="ECO:0007669"/>
    <property type="project" value="InterPro"/>
</dbReference>
<dbReference type="InterPro" id="IPR012334">
    <property type="entry name" value="Pectin_lyas_fold"/>
</dbReference>
<evidence type="ECO:0000256" key="1">
    <source>
        <dbReference type="ARBA" id="ARBA00008834"/>
    </source>
</evidence>
<dbReference type="PROSITE" id="PS00502">
    <property type="entry name" value="POLYGALACTURONASE"/>
    <property type="match status" value="1"/>
</dbReference>
<dbReference type="EMBL" id="JAPDPI010000023">
    <property type="protein sequence ID" value="MCW3806348.1"/>
    <property type="molecule type" value="Genomic_DNA"/>
</dbReference>
<keyword evidence="3 4" id="KW-0326">Glycosidase</keyword>
<evidence type="ECO:0000256" key="4">
    <source>
        <dbReference type="RuleBase" id="RU361169"/>
    </source>
</evidence>
<evidence type="ECO:0000313" key="7">
    <source>
        <dbReference type="Proteomes" id="UP001207408"/>
    </source>
</evidence>
<dbReference type="RefSeq" id="WP_301199718.1">
    <property type="nucleotide sequence ID" value="NZ_JAPDPI010000023.1"/>
</dbReference>
<keyword evidence="2 4" id="KW-0378">Hydrolase</keyword>
<comment type="similarity">
    <text evidence="1 4">Belongs to the glycosyl hydrolase 28 family.</text>
</comment>
<dbReference type="AlphaFoldDB" id="A0AAE3SKC0"/>
<dbReference type="PANTHER" id="PTHR31339">
    <property type="entry name" value="PECTIN LYASE-RELATED"/>
    <property type="match status" value="1"/>
</dbReference>
<dbReference type="SMART" id="SM00710">
    <property type="entry name" value="PbH1"/>
    <property type="match status" value="7"/>
</dbReference>
<keyword evidence="5" id="KW-0732">Signal</keyword>
<dbReference type="InterPro" id="IPR006626">
    <property type="entry name" value="PbH1"/>
</dbReference>
<dbReference type="Gene3D" id="2.160.20.10">
    <property type="entry name" value="Single-stranded right-handed beta-helix, Pectin lyase-like"/>
    <property type="match status" value="1"/>
</dbReference>
<comment type="caution">
    <text evidence="6">The sequence shown here is derived from an EMBL/GenBank/DDBJ whole genome shotgun (WGS) entry which is preliminary data.</text>
</comment>
<dbReference type="Pfam" id="PF00295">
    <property type="entry name" value="Glyco_hydro_28"/>
    <property type="match status" value="1"/>
</dbReference>
<evidence type="ECO:0000256" key="3">
    <source>
        <dbReference type="ARBA" id="ARBA00023295"/>
    </source>
</evidence>
<proteinExistence type="inferred from homology"/>
<accession>A0AAE3SKC0</accession>
<sequence length="567" mass="62215">MLSSRRVIENLLFVFLLTLVACNSAQDKVEIGDEIYSGVEFQMPKVIEPGFSEYTVSITEFNAVPGGQVLNTKAIADAIHNVVSHGGGKVVIPRGIWLTGPIVLQSNVNLHAEAGALVIFSTNKDLYPLVETSFEGLNTVRCQSPIYGKDLENIAITGDGVFDGSGDVWRMVKKSKLTESQWKRLVATGGFVDEKRKIWYPSESFKKGVEISDMNVPKNFDKLEDYTAIRDFLRPVMVSLVNCNKVLLDGPVFQNSPAWNIHPLMCQNLTVRNIDVRNPWYSQNGDGIDIESCKNTLLYNSTFDVGDDAICIKSGKDKDGRDRGIANENLIVKNCIVYHGHGGVTVGSEMSSGVKNMHVSGCTFIGTDVGLRFKSTRGRGGIVENIYISDVDMINIPANAISFNMYYGGLSVSEMLAKSKEGNAVQEIREVTEETPQFRNISIKNVTCKGAHTAVYLQGLPEMNLENVYLENINMVANNGLLCMDAKGVRIKDMKLITDAKPAVNFINAKDVEIEGLDLGDSYESMVSISGSVTENVSIGFTSKADIEQVLVLDESVNKESVKVSKK</sequence>
<organism evidence="6 7">
    <name type="scientific">Plebeiibacterium marinum</name>
    <dbReference type="NCBI Taxonomy" id="2992111"/>
    <lineage>
        <taxon>Bacteria</taxon>
        <taxon>Pseudomonadati</taxon>
        <taxon>Bacteroidota</taxon>
        <taxon>Bacteroidia</taxon>
        <taxon>Marinilabiliales</taxon>
        <taxon>Marinilabiliaceae</taxon>
        <taxon>Plebeiibacterium</taxon>
    </lineage>
</organism>